<sequence length="112" mass="12043">MAFDLTGMMGKVKELQDKMQQAQQEIQHITATGEAGGGLVRATASGHRKLLKLEIDETLLTPQDRDMLADLVVAAVNKALDEAAELARQELQRKTSGLMPNVPGLDLSGFGV</sequence>
<comment type="subcellular location">
    <subcellularLocation>
        <location evidence="2">Cytoplasm</location>
        <location evidence="2">Nucleoid</location>
    </subcellularLocation>
</comment>
<dbReference type="HAMAP" id="MF_00274">
    <property type="entry name" value="DNA_YbaB_EbfC"/>
    <property type="match status" value="1"/>
</dbReference>
<dbReference type="GO" id="GO:0005829">
    <property type="term" value="C:cytosol"/>
    <property type="evidence" value="ECO:0007669"/>
    <property type="project" value="TreeGrafter"/>
</dbReference>
<dbReference type="RefSeq" id="WP_068194319.1">
    <property type="nucleotide sequence ID" value="NZ_CP013909.1"/>
</dbReference>
<evidence type="ECO:0000256" key="3">
    <source>
        <dbReference type="SAM" id="Coils"/>
    </source>
</evidence>
<evidence type="ECO:0000256" key="2">
    <source>
        <dbReference type="HAMAP-Rule" id="MF_00274"/>
    </source>
</evidence>
<dbReference type="Pfam" id="PF02575">
    <property type="entry name" value="YbaB_DNA_bd"/>
    <property type="match status" value="1"/>
</dbReference>
<organism evidence="4 5">
    <name type="scientific">Hymenobacter sedentarius</name>
    <dbReference type="NCBI Taxonomy" id="1411621"/>
    <lineage>
        <taxon>Bacteria</taxon>
        <taxon>Pseudomonadati</taxon>
        <taxon>Bacteroidota</taxon>
        <taxon>Cytophagia</taxon>
        <taxon>Cytophagales</taxon>
        <taxon>Hymenobacteraceae</taxon>
        <taxon>Hymenobacter</taxon>
    </lineage>
</organism>
<reference evidence="4 5" key="1">
    <citation type="submission" date="2015-12" db="EMBL/GenBank/DDBJ databases">
        <authorList>
            <person name="Shamseldin A."/>
            <person name="Moawad H."/>
            <person name="Abd El-Rahim W.M."/>
            <person name="Sadowsky M.J."/>
        </authorList>
    </citation>
    <scope>NUCLEOTIDE SEQUENCE [LARGE SCALE GENOMIC DNA]</scope>
    <source>
        <strain evidence="4 5">DG5B</strain>
    </source>
</reference>
<dbReference type="PANTHER" id="PTHR33449:SF1">
    <property type="entry name" value="NUCLEOID-ASSOCIATED PROTEIN YBAB"/>
    <property type="match status" value="1"/>
</dbReference>
<proteinExistence type="inferred from homology"/>
<keyword evidence="5" id="KW-1185">Reference proteome</keyword>
<dbReference type="GO" id="GO:0043590">
    <property type="term" value="C:bacterial nucleoid"/>
    <property type="evidence" value="ECO:0007669"/>
    <property type="project" value="UniProtKB-UniRule"/>
</dbReference>
<keyword evidence="2" id="KW-0963">Cytoplasm</keyword>
<keyword evidence="1 2" id="KW-0238">DNA-binding</keyword>
<gene>
    <name evidence="4" type="ORF">AUC43_13075</name>
</gene>
<comment type="similarity">
    <text evidence="2">Belongs to the YbaB/EbfC family.</text>
</comment>
<accession>A0A0U4BQD8</accession>
<comment type="function">
    <text evidence="2">Binds to DNA and alters its conformation. May be involved in regulation of gene expression, nucleoid organization and DNA protection.</text>
</comment>
<dbReference type="STRING" id="1411621.AUC43_13075"/>
<dbReference type="Gene3D" id="3.30.1310.10">
    <property type="entry name" value="Nucleoid-associated protein YbaB-like domain"/>
    <property type="match status" value="1"/>
</dbReference>
<evidence type="ECO:0000313" key="4">
    <source>
        <dbReference type="EMBL" id="ALW85946.1"/>
    </source>
</evidence>
<dbReference type="InterPro" id="IPR004401">
    <property type="entry name" value="YbaB/EbfC"/>
</dbReference>
<evidence type="ECO:0000256" key="1">
    <source>
        <dbReference type="ARBA" id="ARBA00023125"/>
    </source>
</evidence>
<dbReference type="NCBIfam" id="TIGR00103">
    <property type="entry name" value="DNA_YbaB_EbfC"/>
    <property type="match status" value="1"/>
</dbReference>
<dbReference type="InterPro" id="IPR036894">
    <property type="entry name" value="YbaB-like_sf"/>
</dbReference>
<dbReference type="GO" id="GO:0003677">
    <property type="term" value="F:DNA binding"/>
    <property type="evidence" value="ECO:0007669"/>
    <property type="project" value="UniProtKB-UniRule"/>
</dbReference>
<dbReference type="KEGG" id="hyg:AUC43_13075"/>
<dbReference type="EMBL" id="CP013909">
    <property type="protein sequence ID" value="ALW85946.1"/>
    <property type="molecule type" value="Genomic_DNA"/>
</dbReference>
<dbReference type="Proteomes" id="UP000059542">
    <property type="component" value="Chromosome"/>
</dbReference>
<name>A0A0U4BQD8_9BACT</name>
<keyword evidence="3" id="KW-0175">Coiled coil</keyword>
<dbReference type="AlphaFoldDB" id="A0A0U4BQD8"/>
<dbReference type="PANTHER" id="PTHR33449">
    <property type="entry name" value="NUCLEOID-ASSOCIATED PROTEIN YBAB"/>
    <property type="match status" value="1"/>
</dbReference>
<dbReference type="SUPFAM" id="SSF82607">
    <property type="entry name" value="YbaB-like"/>
    <property type="match status" value="1"/>
</dbReference>
<dbReference type="PIRSF" id="PIRSF004555">
    <property type="entry name" value="UCP004555"/>
    <property type="match status" value="1"/>
</dbReference>
<comment type="subunit">
    <text evidence="2">Homodimer.</text>
</comment>
<dbReference type="OrthoDB" id="9808738at2"/>
<feature type="coiled-coil region" evidence="3">
    <location>
        <begin position="5"/>
        <end position="32"/>
    </location>
</feature>
<evidence type="ECO:0000313" key="5">
    <source>
        <dbReference type="Proteomes" id="UP000059542"/>
    </source>
</evidence>
<protein>
    <recommendedName>
        <fullName evidence="2">Nucleoid-associated protein AUC43_13075</fullName>
    </recommendedName>
</protein>